<dbReference type="GO" id="GO:0003924">
    <property type="term" value="F:GTPase activity"/>
    <property type="evidence" value="ECO:0007669"/>
    <property type="project" value="InterPro"/>
</dbReference>
<dbReference type="InterPro" id="IPR006074">
    <property type="entry name" value="GTP1-OBG_CS"/>
</dbReference>
<dbReference type="PRINTS" id="PR00326">
    <property type="entry name" value="GTP1OBG"/>
</dbReference>
<comment type="subcellular location">
    <subcellularLocation>
        <location evidence="1">Plastid</location>
        <location evidence="1">Chloroplast</location>
    </subcellularLocation>
</comment>
<dbReference type="PANTHER" id="PTHR11702:SF44">
    <property type="entry name" value="GTP-BINDING PROTEIN OBGC, CHLOROPLASTIC"/>
    <property type="match status" value="1"/>
</dbReference>
<reference evidence="7" key="3">
    <citation type="submission" date="2015-06" db="UniProtKB">
        <authorList>
            <consortium name="EnsemblProtists"/>
        </authorList>
    </citation>
    <scope>IDENTIFICATION</scope>
</reference>
<organism evidence="7 8">
    <name type="scientific">Guillardia theta (strain CCMP2712)</name>
    <name type="common">Cryptophyte</name>
    <dbReference type="NCBI Taxonomy" id="905079"/>
    <lineage>
        <taxon>Eukaryota</taxon>
        <taxon>Cryptophyceae</taxon>
        <taxon>Pyrenomonadales</taxon>
        <taxon>Geminigeraceae</taxon>
        <taxon>Guillardia</taxon>
    </lineage>
</organism>
<dbReference type="OMA" id="VFMVDIF"/>
<feature type="domain" description="OBG-type G" evidence="5">
    <location>
        <begin position="156"/>
        <end position="327"/>
    </location>
</feature>
<dbReference type="Pfam" id="PF01018">
    <property type="entry name" value="GTP1_OBG"/>
    <property type="match status" value="1"/>
</dbReference>
<dbReference type="InterPro" id="IPR031167">
    <property type="entry name" value="G_OBG"/>
</dbReference>
<dbReference type="GO" id="GO:0009507">
    <property type="term" value="C:chloroplast"/>
    <property type="evidence" value="ECO:0007669"/>
    <property type="project" value="UniProtKB-SubCell"/>
</dbReference>
<dbReference type="PANTHER" id="PTHR11702">
    <property type="entry name" value="DEVELOPMENTALLY REGULATED GTP-BINDING PROTEIN-RELATED"/>
    <property type="match status" value="1"/>
</dbReference>
<dbReference type="GO" id="GO:0005739">
    <property type="term" value="C:mitochondrion"/>
    <property type="evidence" value="ECO:0007669"/>
    <property type="project" value="TreeGrafter"/>
</dbReference>
<dbReference type="InterPro" id="IPR036726">
    <property type="entry name" value="GTP1_OBG_dom_sf"/>
</dbReference>
<sequence>MVNRVFVKGGDGGNGEVAFRREAHVDMGGPFGGNGGNGGDVIFVADEGDNTLAHVRSCLHIVAECGRRGQGKGKDSPAAPDTEIRVPLGTIVRDAKTGVLIGDLRTPGQKLVVARGGLGGRGNLAMRTERDRCPGFAELGEKATPRWVDLQLKMIADIGIVGMPNAGKSSLLASITNAKPKIADYPFTTIVPNLGVCLPGAERRSIVLADIPGLIEGAHNGIGLGQAFLRHVERCRILLHVIDGSSEDPIKNFNCIQNELKLFSPKLAAKPQVILINKMDLPSARERWPTLQKELQEQAGHKRIDAISAATSTNIMPIMVCFLYLPPAVCHEQEKVRLRSMLDKMPPAELDEELQEKTEEEIQREEALMRVRGVGRERRGAGGE</sequence>
<name>A0A0C3TGV7_GUITC</name>
<dbReference type="SUPFAM" id="SSF52540">
    <property type="entry name" value="P-loop containing nucleoside triphosphate hydrolases"/>
    <property type="match status" value="1"/>
</dbReference>
<dbReference type="Gene3D" id="2.70.210.12">
    <property type="entry name" value="GTP1/OBG domain"/>
    <property type="match status" value="1"/>
</dbReference>
<evidence type="ECO:0000259" key="6">
    <source>
        <dbReference type="PROSITE" id="PS51883"/>
    </source>
</evidence>
<reference evidence="8" key="2">
    <citation type="submission" date="2012-11" db="EMBL/GenBank/DDBJ databases">
        <authorList>
            <person name="Kuo A."/>
            <person name="Curtis B.A."/>
            <person name="Tanifuji G."/>
            <person name="Burki F."/>
            <person name="Gruber A."/>
            <person name="Irimia M."/>
            <person name="Maruyama S."/>
            <person name="Arias M.C."/>
            <person name="Ball S.G."/>
            <person name="Gile G.H."/>
            <person name="Hirakawa Y."/>
            <person name="Hopkins J.F."/>
            <person name="Rensing S.A."/>
            <person name="Schmutz J."/>
            <person name="Symeonidi A."/>
            <person name="Elias M."/>
            <person name="Eveleigh R.J."/>
            <person name="Herman E.K."/>
            <person name="Klute M.J."/>
            <person name="Nakayama T."/>
            <person name="Obornik M."/>
            <person name="Reyes-Prieto A."/>
            <person name="Armbrust E.V."/>
            <person name="Aves S.J."/>
            <person name="Beiko R.G."/>
            <person name="Coutinho P."/>
            <person name="Dacks J.B."/>
            <person name="Durnford D.G."/>
            <person name="Fast N.M."/>
            <person name="Green B.R."/>
            <person name="Grisdale C."/>
            <person name="Hempe F."/>
            <person name="Henrissat B."/>
            <person name="Hoppner M.P."/>
            <person name="Ishida K.-I."/>
            <person name="Kim E."/>
            <person name="Koreny L."/>
            <person name="Kroth P.G."/>
            <person name="Liu Y."/>
            <person name="Malik S.-B."/>
            <person name="Maier U.G."/>
            <person name="McRose D."/>
            <person name="Mock T."/>
            <person name="Neilson J.A."/>
            <person name="Onodera N.T."/>
            <person name="Poole A.M."/>
            <person name="Pritham E.J."/>
            <person name="Richards T.A."/>
            <person name="Rocap G."/>
            <person name="Roy S.W."/>
            <person name="Sarai C."/>
            <person name="Schaack S."/>
            <person name="Shirato S."/>
            <person name="Slamovits C.H."/>
            <person name="Spencer D.F."/>
            <person name="Suzuki S."/>
            <person name="Worden A.Z."/>
            <person name="Zauner S."/>
            <person name="Barry K."/>
            <person name="Bell C."/>
            <person name="Bharti A.K."/>
            <person name="Crow J.A."/>
            <person name="Grimwood J."/>
            <person name="Kramer R."/>
            <person name="Lindquist E."/>
            <person name="Lucas S."/>
            <person name="Salamov A."/>
            <person name="McFadden G.I."/>
            <person name="Lane C.E."/>
            <person name="Keeling P.J."/>
            <person name="Gray M.W."/>
            <person name="Grigoriev I.V."/>
            <person name="Archibald J.M."/>
        </authorList>
    </citation>
    <scope>NUCLEOTIDE SEQUENCE</scope>
    <source>
        <strain evidence="8">CCMP2712</strain>
    </source>
</reference>
<reference evidence="8" key="1">
    <citation type="journal article" date="2012" name="Nature">
        <title>Algal genomes reveal evolutionary mosaicism and the fate of nucleomorphs.</title>
        <authorList>
            <consortium name="DOE Joint Genome Institute"/>
            <person name="Curtis B.A."/>
            <person name="Tanifuji G."/>
            <person name="Burki F."/>
            <person name="Gruber A."/>
            <person name="Irimia M."/>
            <person name="Maruyama S."/>
            <person name="Arias M.C."/>
            <person name="Ball S.G."/>
            <person name="Gile G.H."/>
            <person name="Hirakawa Y."/>
            <person name="Hopkins J.F."/>
            <person name="Kuo A."/>
            <person name="Rensing S.A."/>
            <person name="Schmutz J."/>
            <person name="Symeonidi A."/>
            <person name="Elias M."/>
            <person name="Eveleigh R.J."/>
            <person name="Herman E.K."/>
            <person name="Klute M.J."/>
            <person name="Nakayama T."/>
            <person name="Obornik M."/>
            <person name="Reyes-Prieto A."/>
            <person name="Armbrust E.V."/>
            <person name="Aves S.J."/>
            <person name="Beiko R.G."/>
            <person name="Coutinho P."/>
            <person name="Dacks J.B."/>
            <person name="Durnford D.G."/>
            <person name="Fast N.M."/>
            <person name="Green B.R."/>
            <person name="Grisdale C.J."/>
            <person name="Hempel F."/>
            <person name="Henrissat B."/>
            <person name="Hoppner M.P."/>
            <person name="Ishida K."/>
            <person name="Kim E."/>
            <person name="Koreny L."/>
            <person name="Kroth P.G."/>
            <person name="Liu Y."/>
            <person name="Malik S.B."/>
            <person name="Maier U.G."/>
            <person name="McRose D."/>
            <person name="Mock T."/>
            <person name="Neilson J.A."/>
            <person name="Onodera N.T."/>
            <person name="Poole A.M."/>
            <person name="Pritham E.J."/>
            <person name="Richards T.A."/>
            <person name="Rocap G."/>
            <person name="Roy S.W."/>
            <person name="Sarai C."/>
            <person name="Schaack S."/>
            <person name="Shirato S."/>
            <person name="Slamovits C.H."/>
            <person name="Spencer D.F."/>
            <person name="Suzuki S."/>
            <person name="Worden A.Z."/>
            <person name="Zauner S."/>
            <person name="Barry K."/>
            <person name="Bell C."/>
            <person name="Bharti A.K."/>
            <person name="Crow J.A."/>
            <person name="Grimwood J."/>
            <person name="Kramer R."/>
            <person name="Lindquist E."/>
            <person name="Lucas S."/>
            <person name="Salamov A."/>
            <person name="McFadden G.I."/>
            <person name="Lane C.E."/>
            <person name="Keeling P.J."/>
            <person name="Gray M.W."/>
            <person name="Grigoriev I.V."/>
            <person name="Archibald J.M."/>
        </authorList>
    </citation>
    <scope>NUCLEOTIDE SEQUENCE</scope>
    <source>
        <strain evidence="8">CCMP2712</strain>
    </source>
</reference>
<dbReference type="NCBIfam" id="NF008956">
    <property type="entry name" value="PRK12299.1"/>
    <property type="match status" value="1"/>
</dbReference>
<dbReference type="GO" id="GO:0042254">
    <property type="term" value="P:ribosome biogenesis"/>
    <property type="evidence" value="ECO:0007669"/>
    <property type="project" value="UniProtKB-UniRule"/>
</dbReference>
<dbReference type="NCBIfam" id="TIGR02729">
    <property type="entry name" value="Obg_CgtA"/>
    <property type="match status" value="1"/>
</dbReference>
<protein>
    <submittedName>
        <fullName evidence="7">Uncharacterized protein</fullName>
    </submittedName>
</protein>
<evidence type="ECO:0000259" key="5">
    <source>
        <dbReference type="PROSITE" id="PS51710"/>
    </source>
</evidence>
<evidence type="ECO:0000313" key="7">
    <source>
        <dbReference type="EnsemblProtists" id="EKX43145"/>
    </source>
</evidence>
<dbReference type="InterPro" id="IPR006169">
    <property type="entry name" value="GTP1_OBG_dom"/>
</dbReference>
<dbReference type="PROSITE" id="PS51883">
    <property type="entry name" value="OBG"/>
    <property type="match status" value="1"/>
</dbReference>
<keyword evidence="4" id="KW-0342">GTP-binding</keyword>
<evidence type="ECO:0000256" key="1">
    <source>
        <dbReference type="ARBA" id="ARBA00004229"/>
    </source>
</evidence>
<dbReference type="EnsemblProtists" id="EKX43145">
    <property type="protein sequence ID" value="EKX43145"/>
    <property type="gene ID" value="GUITHDRAFT_73380"/>
</dbReference>
<evidence type="ECO:0000256" key="2">
    <source>
        <dbReference type="ARBA" id="ARBA00007699"/>
    </source>
</evidence>
<dbReference type="InterPro" id="IPR006073">
    <property type="entry name" value="GTP-bd"/>
</dbReference>
<dbReference type="SUPFAM" id="SSF82051">
    <property type="entry name" value="Obg GTP-binding protein N-terminal domain"/>
    <property type="match status" value="1"/>
</dbReference>
<keyword evidence="3" id="KW-0547">Nucleotide-binding</keyword>
<dbReference type="InterPro" id="IPR045086">
    <property type="entry name" value="OBG_GTPase"/>
</dbReference>
<dbReference type="NCBIfam" id="NF008955">
    <property type="entry name" value="PRK12297.1"/>
    <property type="match status" value="1"/>
</dbReference>
<evidence type="ECO:0000256" key="4">
    <source>
        <dbReference type="ARBA" id="ARBA00023134"/>
    </source>
</evidence>
<keyword evidence="8" id="KW-1185">Reference proteome</keyword>
<dbReference type="InterPro" id="IPR014100">
    <property type="entry name" value="GTP-bd_Obg/CgtA"/>
</dbReference>
<feature type="domain" description="Obg" evidence="6">
    <location>
        <begin position="1"/>
        <end position="155"/>
    </location>
</feature>
<comment type="similarity">
    <text evidence="2">Belongs to the TRAFAC class OBG-HflX-like GTPase superfamily. OBG GTPase family.</text>
</comment>
<dbReference type="Pfam" id="PF01926">
    <property type="entry name" value="MMR_HSR1"/>
    <property type="match status" value="1"/>
</dbReference>
<evidence type="ECO:0000256" key="3">
    <source>
        <dbReference type="ARBA" id="ARBA00022741"/>
    </source>
</evidence>
<evidence type="ECO:0000313" key="8">
    <source>
        <dbReference type="Proteomes" id="UP000011087"/>
    </source>
</evidence>
<dbReference type="GO" id="GO:0000287">
    <property type="term" value="F:magnesium ion binding"/>
    <property type="evidence" value="ECO:0007669"/>
    <property type="project" value="InterPro"/>
</dbReference>
<dbReference type="InterPro" id="IPR027417">
    <property type="entry name" value="P-loop_NTPase"/>
</dbReference>
<dbReference type="PROSITE" id="PS00905">
    <property type="entry name" value="GTP1_OBG"/>
    <property type="match status" value="1"/>
</dbReference>
<dbReference type="Proteomes" id="UP000011087">
    <property type="component" value="Unassembled WGS sequence"/>
</dbReference>
<dbReference type="PIRSF" id="PIRSF002401">
    <property type="entry name" value="GTP_bd_Obg/CgtA"/>
    <property type="match status" value="1"/>
</dbReference>
<dbReference type="CDD" id="cd01898">
    <property type="entry name" value="Obg"/>
    <property type="match status" value="1"/>
</dbReference>
<dbReference type="PROSITE" id="PS51710">
    <property type="entry name" value="G_OBG"/>
    <property type="match status" value="1"/>
</dbReference>
<dbReference type="Gene3D" id="3.40.50.300">
    <property type="entry name" value="P-loop containing nucleotide triphosphate hydrolases"/>
    <property type="match status" value="1"/>
</dbReference>
<dbReference type="GO" id="GO:0005525">
    <property type="term" value="F:GTP binding"/>
    <property type="evidence" value="ECO:0007669"/>
    <property type="project" value="UniProtKB-KW"/>
</dbReference>
<accession>A0A0C3TGV7</accession>
<dbReference type="AlphaFoldDB" id="A0A0C3TGV7"/>
<dbReference type="HAMAP" id="MF_01454">
    <property type="entry name" value="GTPase_Obg"/>
    <property type="match status" value="1"/>
</dbReference>
<proteinExistence type="inferred from homology"/>
<dbReference type="FunFam" id="2.70.210.12:FF:000001">
    <property type="entry name" value="GTPase Obg"/>
    <property type="match status" value="1"/>
</dbReference>